<organism evidence="2 3">
    <name type="scientific">Eutypa lata (strain UCR-EL1)</name>
    <name type="common">Grapevine dieback disease fungus</name>
    <name type="synonym">Eutypa armeniacae</name>
    <dbReference type="NCBI Taxonomy" id="1287681"/>
    <lineage>
        <taxon>Eukaryota</taxon>
        <taxon>Fungi</taxon>
        <taxon>Dikarya</taxon>
        <taxon>Ascomycota</taxon>
        <taxon>Pezizomycotina</taxon>
        <taxon>Sordariomycetes</taxon>
        <taxon>Xylariomycetidae</taxon>
        <taxon>Xylariales</taxon>
        <taxon>Diatrypaceae</taxon>
        <taxon>Eutypa</taxon>
    </lineage>
</organism>
<gene>
    <name evidence="2" type="ORF">UCREL1_1898</name>
</gene>
<name>M7TMD1_EUTLA</name>
<sequence length="80" mass="8491">MKATSANIHSFFIGASRKRGSKLLEDEDADIDDAGAKDGATISPAPGKKRARRTARAAQDHFAMATRGAPNPDAHSDQDK</sequence>
<reference evidence="3" key="1">
    <citation type="journal article" date="2013" name="Genome Announc.">
        <title>Draft genome sequence of the grapevine dieback fungus Eutypa lata UCR-EL1.</title>
        <authorList>
            <person name="Blanco-Ulate B."/>
            <person name="Rolshausen P.E."/>
            <person name="Cantu D."/>
        </authorList>
    </citation>
    <scope>NUCLEOTIDE SEQUENCE [LARGE SCALE GENOMIC DNA]</scope>
    <source>
        <strain evidence="3">UCR-EL1</strain>
    </source>
</reference>
<evidence type="ECO:0000256" key="1">
    <source>
        <dbReference type="SAM" id="MobiDB-lite"/>
    </source>
</evidence>
<evidence type="ECO:0000313" key="2">
    <source>
        <dbReference type="EMBL" id="EMR71066.1"/>
    </source>
</evidence>
<dbReference type="KEGG" id="ela:UCREL1_1898"/>
<evidence type="ECO:0000313" key="3">
    <source>
        <dbReference type="Proteomes" id="UP000012174"/>
    </source>
</evidence>
<feature type="region of interest" description="Disordered" evidence="1">
    <location>
        <begin position="30"/>
        <end position="80"/>
    </location>
</feature>
<dbReference type="EMBL" id="KB705714">
    <property type="protein sequence ID" value="EMR71066.1"/>
    <property type="molecule type" value="Genomic_DNA"/>
</dbReference>
<keyword evidence="3" id="KW-1185">Reference proteome</keyword>
<protein>
    <submittedName>
        <fullName evidence="2">Uncharacterized protein</fullName>
    </submittedName>
</protein>
<proteinExistence type="predicted"/>
<dbReference type="HOGENOM" id="CLU_2589754_0_0_1"/>
<accession>M7TMD1</accession>
<dbReference type="AlphaFoldDB" id="M7TMD1"/>
<dbReference type="Proteomes" id="UP000012174">
    <property type="component" value="Unassembled WGS sequence"/>
</dbReference>